<organism evidence="7 8">
    <name type="scientific">Clonostachys byssicola</name>
    <dbReference type="NCBI Taxonomy" id="160290"/>
    <lineage>
        <taxon>Eukaryota</taxon>
        <taxon>Fungi</taxon>
        <taxon>Dikarya</taxon>
        <taxon>Ascomycota</taxon>
        <taxon>Pezizomycotina</taxon>
        <taxon>Sordariomycetes</taxon>
        <taxon>Hypocreomycetidae</taxon>
        <taxon>Hypocreales</taxon>
        <taxon>Bionectriaceae</taxon>
        <taxon>Clonostachys</taxon>
    </lineage>
</organism>
<keyword evidence="8" id="KW-1185">Reference proteome</keyword>
<dbReference type="OrthoDB" id="2363873at2759"/>
<feature type="region of interest" description="Disordered" evidence="5">
    <location>
        <begin position="232"/>
        <end position="261"/>
    </location>
</feature>
<protein>
    <recommendedName>
        <fullName evidence="1">1-alkyl-2-acetylglycerophosphocholine esterase</fullName>
        <ecNumber evidence="1">3.1.1.47</ecNumber>
    </recommendedName>
</protein>
<name>A0A9N9XXG7_9HYPO</name>
<dbReference type="Proteomes" id="UP000754883">
    <property type="component" value="Unassembled WGS sequence"/>
</dbReference>
<feature type="compositionally biased region" description="Low complexity" evidence="5">
    <location>
        <begin position="242"/>
        <end position="259"/>
    </location>
</feature>
<evidence type="ECO:0000256" key="6">
    <source>
        <dbReference type="SAM" id="SignalP"/>
    </source>
</evidence>
<dbReference type="EC" id="3.1.1.47" evidence="1"/>
<evidence type="ECO:0000256" key="1">
    <source>
        <dbReference type="ARBA" id="ARBA00013201"/>
    </source>
</evidence>
<evidence type="ECO:0000256" key="4">
    <source>
        <dbReference type="ARBA" id="ARBA00023098"/>
    </source>
</evidence>
<proteinExistence type="predicted"/>
<gene>
    <name evidence="7" type="ORF">CBYS24578_00009317</name>
</gene>
<reference evidence="7" key="1">
    <citation type="submission" date="2021-10" db="EMBL/GenBank/DDBJ databases">
        <authorList>
            <person name="Piombo E."/>
        </authorList>
    </citation>
    <scope>NUCLEOTIDE SEQUENCE</scope>
</reference>
<evidence type="ECO:0000256" key="5">
    <source>
        <dbReference type="SAM" id="MobiDB-lite"/>
    </source>
</evidence>
<keyword evidence="4" id="KW-0443">Lipid metabolism</keyword>
<feature type="signal peptide" evidence="6">
    <location>
        <begin position="1"/>
        <end position="21"/>
    </location>
</feature>
<keyword evidence="3" id="KW-0442">Lipid degradation</keyword>
<dbReference type="Pfam" id="PF03403">
    <property type="entry name" value="PAF-AH_p_II"/>
    <property type="match status" value="1"/>
</dbReference>
<dbReference type="EMBL" id="CABFNO020001300">
    <property type="protein sequence ID" value="CAG9978667.1"/>
    <property type="molecule type" value="Genomic_DNA"/>
</dbReference>
<feature type="chain" id="PRO_5040287936" description="1-alkyl-2-acetylglycerophosphocholine esterase" evidence="6">
    <location>
        <begin position="22"/>
        <end position="428"/>
    </location>
</feature>
<evidence type="ECO:0000313" key="8">
    <source>
        <dbReference type="Proteomes" id="UP000754883"/>
    </source>
</evidence>
<dbReference type="GO" id="GO:0003847">
    <property type="term" value="F:1-alkyl-2-acetylglycerophosphocholine esterase activity"/>
    <property type="evidence" value="ECO:0007669"/>
    <property type="project" value="UniProtKB-EC"/>
</dbReference>
<dbReference type="SUPFAM" id="SSF53474">
    <property type="entry name" value="alpha/beta-Hydrolases"/>
    <property type="match status" value="1"/>
</dbReference>
<accession>A0A9N9XXG7</accession>
<evidence type="ECO:0000313" key="7">
    <source>
        <dbReference type="EMBL" id="CAG9978667.1"/>
    </source>
</evidence>
<dbReference type="Gene3D" id="3.40.50.1820">
    <property type="entry name" value="alpha/beta hydrolase"/>
    <property type="match status" value="1"/>
</dbReference>
<dbReference type="InterPro" id="IPR029058">
    <property type="entry name" value="AB_hydrolase_fold"/>
</dbReference>
<dbReference type="GO" id="GO:0016042">
    <property type="term" value="P:lipid catabolic process"/>
    <property type="evidence" value="ECO:0007669"/>
    <property type="project" value="UniProtKB-KW"/>
</dbReference>
<sequence length="428" mass="46725">MRFNSILLPGSLMLCIPAANAQLPGGSNSSNTLINAQLGPYPVTINEHEIRTTRQDPLADSPELRRLLVTVYRPHLDNFTCPDEYLTYIPYGPPVVNAAILDSLAIYENYTENNQVTNRSTKAEPFNQARLLNCSRPFEPSASPGPIVVFSPGAKGVHNFYTGLLQSVASSGYTVVAIDHTYESIAQVFPDGTVAMQSKKAQEFYDVTQPNVEGLQPIRSSDMTDVLDAIENGEVPGLGPFTQTSPDSTTTSDTNSSDSTTKRLRVAAYGHSLGGSTAQNALVFDSRVIGGINIDGPVFGPAKNASTSKPFLILGSEELSPEILAPQLSEIYSSYNGWKSWTWLNNTAHYGFTDIPLFADAFNLRGDYFPKVFTGSIGSARNQEIYWRISVSFFDYVFKGTQPDLLAAPLPQYPDVSLKAHSEPKQNM</sequence>
<dbReference type="AlphaFoldDB" id="A0A9N9XXG7"/>
<evidence type="ECO:0000256" key="2">
    <source>
        <dbReference type="ARBA" id="ARBA00022801"/>
    </source>
</evidence>
<comment type="caution">
    <text evidence="7">The sequence shown here is derived from an EMBL/GenBank/DDBJ whole genome shotgun (WGS) entry which is preliminary data.</text>
</comment>
<keyword evidence="6" id="KW-0732">Signal</keyword>
<dbReference type="PANTHER" id="PTHR10272:SF14">
    <property type="entry name" value="PAF ACETYLHYDROLASE FAMILY PROTEIN"/>
    <property type="match status" value="1"/>
</dbReference>
<keyword evidence="2" id="KW-0378">Hydrolase</keyword>
<evidence type="ECO:0000256" key="3">
    <source>
        <dbReference type="ARBA" id="ARBA00022963"/>
    </source>
</evidence>
<dbReference type="PANTHER" id="PTHR10272">
    <property type="entry name" value="PLATELET-ACTIVATING FACTOR ACETYLHYDROLASE"/>
    <property type="match status" value="1"/>
</dbReference>